<organism evidence="2 3">
    <name type="scientific">Pseudonocardia autotrophica</name>
    <name type="common">Amycolata autotrophica</name>
    <name type="synonym">Nocardia autotrophica</name>
    <dbReference type="NCBI Taxonomy" id="2074"/>
    <lineage>
        <taxon>Bacteria</taxon>
        <taxon>Bacillati</taxon>
        <taxon>Actinomycetota</taxon>
        <taxon>Actinomycetes</taxon>
        <taxon>Pseudonocardiales</taxon>
        <taxon>Pseudonocardiaceae</taxon>
        <taxon>Pseudonocardia</taxon>
    </lineage>
</organism>
<reference evidence="2 3" key="1">
    <citation type="submission" date="2016-09" db="EMBL/GenBank/DDBJ databases">
        <title>Pseudonocardia autotrophica DSM535, a candidate organism with high potential of specific P450 cytochromes.</title>
        <authorList>
            <person name="Grumaz C."/>
            <person name="Vainshtein Y."/>
            <person name="Kirstahler P."/>
            <person name="Sohn K."/>
        </authorList>
    </citation>
    <scope>NUCLEOTIDE SEQUENCE [LARGE SCALE GENOMIC DNA]</scope>
    <source>
        <strain evidence="2 3">DSM 535</strain>
    </source>
</reference>
<name>A0A1Y2N7N3_PSEAH</name>
<evidence type="ECO:0000313" key="2">
    <source>
        <dbReference type="EMBL" id="OSY43464.1"/>
    </source>
</evidence>
<proteinExistence type="predicted"/>
<evidence type="ECO:0000313" key="3">
    <source>
        <dbReference type="Proteomes" id="UP000194360"/>
    </source>
</evidence>
<gene>
    <name evidence="2" type="ORF">BG845_00407</name>
</gene>
<comment type="caution">
    <text evidence="2">The sequence shown here is derived from an EMBL/GenBank/DDBJ whole genome shotgun (WGS) entry which is preliminary data.</text>
</comment>
<keyword evidence="1" id="KW-0732">Signal</keyword>
<dbReference type="RefSeq" id="WP_166665862.1">
    <property type="nucleotide sequence ID" value="NZ_AP018920.1"/>
</dbReference>
<evidence type="ECO:0008006" key="4">
    <source>
        <dbReference type="Google" id="ProtNLM"/>
    </source>
</evidence>
<dbReference type="InterPro" id="IPR024520">
    <property type="entry name" value="DUF3558"/>
</dbReference>
<keyword evidence="3" id="KW-1185">Reference proteome</keyword>
<evidence type="ECO:0000256" key="1">
    <source>
        <dbReference type="SAM" id="SignalP"/>
    </source>
</evidence>
<dbReference type="Proteomes" id="UP000194360">
    <property type="component" value="Unassembled WGS sequence"/>
</dbReference>
<dbReference type="EMBL" id="MIGB01000002">
    <property type="protein sequence ID" value="OSY43464.1"/>
    <property type="molecule type" value="Genomic_DNA"/>
</dbReference>
<dbReference type="AlphaFoldDB" id="A0A1Y2N7N3"/>
<sequence length="181" mass="19053">MARASRGRTTVLLVAIAALLTGCGADVPAGPFPPRPADIDTTSVDICAGLTPHQQAALGVEPGVPGTAELSEGPTRTCRWSSFDDGYNYSIQTLPVPAAVTVGSPDSTVQEISGYGVVQVPAHATSVPQCMTYVDTSDTVGIRTLTQATRPDKRDPTLIEEVCRRAEVFTSQVIENLRSAR</sequence>
<feature type="chain" id="PRO_5012440821" description="DUF3558 domain-containing protein" evidence="1">
    <location>
        <begin position="26"/>
        <end position="181"/>
    </location>
</feature>
<dbReference type="STRING" id="2074.BG845_00407"/>
<dbReference type="PROSITE" id="PS51257">
    <property type="entry name" value="PROKAR_LIPOPROTEIN"/>
    <property type="match status" value="1"/>
</dbReference>
<feature type="signal peptide" evidence="1">
    <location>
        <begin position="1"/>
        <end position="25"/>
    </location>
</feature>
<accession>A0A1Y2N7N3</accession>
<protein>
    <recommendedName>
        <fullName evidence="4">DUF3558 domain-containing protein</fullName>
    </recommendedName>
</protein>
<dbReference type="Pfam" id="PF12079">
    <property type="entry name" value="DUF3558"/>
    <property type="match status" value="1"/>
</dbReference>